<dbReference type="Proteomes" id="UP000237983">
    <property type="component" value="Unassembled WGS sequence"/>
</dbReference>
<evidence type="ECO:0000259" key="13">
    <source>
        <dbReference type="PROSITE" id="PS51856"/>
    </source>
</evidence>
<name>A0A2T0VHP2_9MICO</name>
<dbReference type="SMART" id="SM00959">
    <property type="entry name" value="Rho_N"/>
    <property type="match status" value="1"/>
</dbReference>
<dbReference type="SUPFAM" id="SSF50249">
    <property type="entry name" value="Nucleic acid-binding proteins"/>
    <property type="match status" value="1"/>
</dbReference>
<feature type="compositionally biased region" description="Basic and acidic residues" evidence="12">
    <location>
        <begin position="331"/>
        <end position="380"/>
    </location>
</feature>
<feature type="compositionally biased region" description="Basic and acidic residues" evidence="12">
    <location>
        <begin position="393"/>
        <end position="474"/>
    </location>
</feature>
<dbReference type="InterPro" id="IPR012340">
    <property type="entry name" value="NA-bd_OB-fold"/>
</dbReference>
<feature type="compositionally biased region" description="Basic residues" evidence="12">
    <location>
        <begin position="487"/>
        <end position="497"/>
    </location>
</feature>
<evidence type="ECO:0000256" key="5">
    <source>
        <dbReference type="ARBA" id="ARBA00022840"/>
    </source>
</evidence>
<dbReference type="InterPro" id="IPR003593">
    <property type="entry name" value="AAA+_ATPase"/>
</dbReference>
<dbReference type="InterPro" id="IPR000194">
    <property type="entry name" value="ATPase_F1/V1/A1_a/bsu_nucl-bd"/>
</dbReference>
<dbReference type="RefSeq" id="WP_245884569.1">
    <property type="nucleotide sequence ID" value="NZ_PVTL01000002.1"/>
</dbReference>
<feature type="compositionally biased region" description="Low complexity" evidence="12">
    <location>
        <begin position="172"/>
        <end position="208"/>
    </location>
</feature>
<dbReference type="SMART" id="SM00382">
    <property type="entry name" value="AAA"/>
    <property type="match status" value="1"/>
</dbReference>
<keyword evidence="1 9" id="KW-0806">Transcription termination</keyword>
<dbReference type="GO" id="GO:0004386">
    <property type="term" value="F:helicase activity"/>
    <property type="evidence" value="ECO:0007669"/>
    <property type="project" value="UniProtKB-UniRule"/>
</dbReference>
<comment type="subunit">
    <text evidence="9">Homohexamer. The homohexamer assembles into an open ring structure.</text>
</comment>
<evidence type="ECO:0000256" key="1">
    <source>
        <dbReference type="ARBA" id="ARBA00022472"/>
    </source>
</evidence>
<feature type="domain" description="Rho RNA-BD" evidence="13">
    <location>
        <begin position="514"/>
        <end position="592"/>
    </location>
</feature>
<dbReference type="GO" id="GO:0005524">
    <property type="term" value="F:ATP binding"/>
    <property type="evidence" value="ECO:0007669"/>
    <property type="project" value="UniProtKB-UniRule"/>
</dbReference>
<dbReference type="EMBL" id="PVTL01000002">
    <property type="protein sequence ID" value="PRY69593.1"/>
    <property type="molecule type" value="Genomic_DNA"/>
</dbReference>
<dbReference type="NCBIfam" id="NF006886">
    <property type="entry name" value="PRK09376.1"/>
    <property type="match status" value="1"/>
</dbReference>
<feature type="region of interest" description="Disordered" evidence="12">
    <location>
        <begin position="56"/>
        <end position="79"/>
    </location>
</feature>
<dbReference type="NCBIfam" id="TIGR00767">
    <property type="entry name" value="rho"/>
    <property type="match status" value="1"/>
</dbReference>
<evidence type="ECO:0000256" key="8">
    <source>
        <dbReference type="ARBA" id="ARBA00023163"/>
    </source>
</evidence>
<dbReference type="EC" id="3.6.4.-" evidence="9 10"/>
<gene>
    <name evidence="9" type="primary">rho</name>
    <name evidence="14" type="ORF">B0I08_102270</name>
</gene>
<comment type="similarity">
    <text evidence="9 11">Belongs to the Rho family.</text>
</comment>
<evidence type="ECO:0000256" key="9">
    <source>
        <dbReference type="HAMAP-Rule" id="MF_01884"/>
    </source>
</evidence>
<organism evidence="14 15">
    <name type="scientific">Glaciihabitans tibetensis</name>
    <dbReference type="NCBI Taxonomy" id="1266600"/>
    <lineage>
        <taxon>Bacteria</taxon>
        <taxon>Bacillati</taxon>
        <taxon>Actinomycetota</taxon>
        <taxon>Actinomycetes</taxon>
        <taxon>Micrococcales</taxon>
        <taxon>Microbacteriaceae</taxon>
        <taxon>Glaciihabitans</taxon>
    </lineage>
</organism>
<dbReference type="PROSITE" id="PS51856">
    <property type="entry name" value="RHO_RNA_BD"/>
    <property type="match status" value="1"/>
</dbReference>
<dbReference type="InterPro" id="IPR011129">
    <property type="entry name" value="CSD"/>
</dbReference>
<feature type="binding site" evidence="9">
    <location>
        <begin position="635"/>
        <end position="640"/>
    </location>
    <ligand>
        <name>ATP</name>
        <dbReference type="ChEBI" id="CHEBI:30616"/>
    </ligand>
</feature>
<feature type="compositionally biased region" description="Low complexity" evidence="12">
    <location>
        <begin position="215"/>
        <end position="249"/>
    </location>
</feature>
<dbReference type="PANTHER" id="PTHR46425">
    <property type="entry name" value="TRANSCRIPTION TERMINATION FACTOR RHO"/>
    <property type="match status" value="1"/>
</dbReference>
<feature type="compositionally biased region" description="Polar residues" evidence="12">
    <location>
        <begin position="313"/>
        <end position="322"/>
    </location>
</feature>
<keyword evidence="8 9" id="KW-0804">Transcription</keyword>
<dbReference type="GO" id="GO:0008186">
    <property type="term" value="F:ATP-dependent activity, acting on RNA"/>
    <property type="evidence" value="ECO:0007669"/>
    <property type="project" value="UniProtKB-UniRule"/>
</dbReference>
<dbReference type="Gene3D" id="2.40.50.140">
    <property type="entry name" value="Nucleic acid-binding proteins"/>
    <property type="match status" value="1"/>
</dbReference>
<evidence type="ECO:0000256" key="3">
    <source>
        <dbReference type="ARBA" id="ARBA00022801"/>
    </source>
</evidence>
<dbReference type="InterPro" id="IPR004665">
    <property type="entry name" value="Term_rho"/>
</dbReference>
<dbReference type="Pfam" id="PF07497">
    <property type="entry name" value="Rho_RNA_bind"/>
    <property type="match status" value="1"/>
</dbReference>
<dbReference type="Pfam" id="PF00006">
    <property type="entry name" value="ATP-synt_ab"/>
    <property type="match status" value="1"/>
</dbReference>
<dbReference type="GO" id="GO:0003723">
    <property type="term" value="F:RNA binding"/>
    <property type="evidence" value="ECO:0007669"/>
    <property type="project" value="UniProtKB-UniRule"/>
</dbReference>
<feature type="binding site" evidence="9">
    <location>
        <position position="678"/>
    </location>
    <ligand>
        <name>ATP</name>
        <dbReference type="ChEBI" id="CHEBI:30616"/>
    </ligand>
</feature>
<reference evidence="14 15" key="1">
    <citation type="submission" date="2018-03" db="EMBL/GenBank/DDBJ databases">
        <title>Genomic Encyclopedia of Type Strains, Phase III (KMG-III): the genomes of soil and plant-associated and newly described type strains.</title>
        <authorList>
            <person name="Whitman W."/>
        </authorList>
    </citation>
    <scope>NUCLEOTIDE SEQUENCE [LARGE SCALE GENOMIC DNA]</scope>
    <source>
        <strain evidence="14 15">CGMCC 1.12484</strain>
    </source>
</reference>
<feature type="binding site" evidence="9">
    <location>
        <begin position="647"/>
        <end position="652"/>
    </location>
    <ligand>
        <name>ATP</name>
        <dbReference type="ChEBI" id="CHEBI:30616"/>
    </ligand>
</feature>
<dbReference type="SUPFAM" id="SSF52540">
    <property type="entry name" value="P-loop containing nucleoside triphosphate hydrolases"/>
    <property type="match status" value="1"/>
</dbReference>
<dbReference type="PANTHER" id="PTHR46425:SF1">
    <property type="entry name" value="TRANSCRIPTION TERMINATION FACTOR RHO"/>
    <property type="match status" value="1"/>
</dbReference>
<keyword evidence="6 9" id="KW-0694">RNA-binding</keyword>
<dbReference type="InterPro" id="IPR011113">
    <property type="entry name" value="Rho_RNA-bd"/>
</dbReference>
<dbReference type="InterPro" id="IPR011112">
    <property type="entry name" value="Rho-like_N"/>
</dbReference>
<evidence type="ECO:0000313" key="15">
    <source>
        <dbReference type="Proteomes" id="UP000237983"/>
    </source>
</evidence>
<proteinExistence type="inferred from homology"/>
<evidence type="ECO:0000256" key="12">
    <source>
        <dbReference type="SAM" id="MobiDB-lite"/>
    </source>
</evidence>
<evidence type="ECO:0000256" key="10">
    <source>
        <dbReference type="NCBIfam" id="TIGR00767"/>
    </source>
</evidence>
<evidence type="ECO:0000313" key="14">
    <source>
        <dbReference type="EMBL" id="PRY69593.1"/>
    </source>
</evidence>
<evidence type="ECO:0000256" key="6">
    <source>
        <dbReference type="ARBA" id="ARBA00022884"/>
    </source>
</evidence>
<feature type="region of interest" description="Disordered" evidence="12">
    <location>
        <begin position="157"/>
        <end position="506"/>
    </location>
</feature>
<keyword evidence="2 9" id="KW-0547">Nucleotide-binding</keyword>
<keyword evidence="15" id="KW-1185">Reference proteome</keyword>
<dbReference type="InterPro" id="IPR027417">
    <property type="entry name" value="P-loop_NTPase"/>
</dbReference>
<keyword evidence="5 9" id="KW-0067">ATP-binding</keyword>
<dbReference type="SMART" id="SM00357">
    <property type="entry name" value="CSP"/>
    <property type="match status" value="1"/>
</dbReference>
<comment type="function">
    <text evidence="9">Facilitates transcription termination by a mechanism that involves Rho binding to the nascent RNA, activation of Rho's RNA-dependent ATPase activity, and release of the mRNA from the DNA template.</text>
</comment>
<protein>
    <recommendedName>
        <fullName evidence="9 10">Transcription termination factor Rho</fullName>
        <ecNumber evidence="9 10">3.6.4.-</ecNumber>
    </recommendedName>
    <alternativeName>
        <fullName evidence="9">ATP-dependent helicase Rho</fullName>
    </alternativeName>
</protein>
<evidence type="ECO:0000256" key="2">
    <source>
        <dbReference type="ARBA" id="ARBA00022741"/>
    </source>
</evidence>
<evidence type="ECO:0000256" key="11">
    <source>
        <dbReference type="PROSITE-ProRule" id="PRU01203"/>
    </source>
</evidence>
<comment type="caution">
    <text evidence="14">The sequence shown here is derived from an EMBL/GenBank/DDBJ whole genome shotgun (WGS) entry which is preliminary data.</text>
</comment>
<dbReference type="InterPro" id="IPR041703">
    <property type="entry name" value="Rho_factor_ATP-bd"/>
</dbReference>
<evidence type="ECO:0000256" key="7">
    <source>
        <dbReference type="ARBA" id="ARBA00023015"/>
    </source>
</evidence>
<dbReference type="CDD" id="cd01128">
    <property type="entry name" value="rho_factor_C"/>
    <property type="match status" value="1"/>
</dbReference>
<accession>A0A2T0VHP2</accession>
<dbReference type="GO" id="GO:0006353">
    <property type="term" value="P:DNA-templated transcription termination"/>
    <property type="evidence" value="ECO:0007669"/>
    <property type="project" value="UniProtKB-UniRule"/>
</dbReference>
<dbReference type="AlphaFoldDB" id="A0A2T0VHP2"/>
<comment type="caution">
    <text evidence="9">Lacks conserved residue(s) required for the propagation of feature annotation.</text>
</comment>
<dbReference type="Gene3D" id="3.40.50.300">
    <property type="entry name" value="P-loop containing nucleotide triphosphate hydrolases"/>
    <property type="match status" value="1"/>
</dbReference>
<dbReference type="GO" id="GO:0016787">
    <property type="term" value="F:hydrolase activity"/>
    <property type="evidence" value="ECO:0007669"/>
    <property type="project" value="UniProtKB-KW"/>
</dbReference>
<keyword evidence="7 9" id="KW-0805">Transcription regulation</keyword>
<dbReference type="Pfam" id="PF07498">
    <property type="entry name" value="Rho_N"/>
    <property type="match status" value="1"/>
</dbReference>
<sequence length="897" mass="95315">MTDVNVRAVSTDSRPLSALRLPELQALASELGLAGASKLRKGALVDAINEIQNTTIDAGSADQAPAAEQTVPTDDPAAAPSADVAVEAPAAEAPAAAAPAADVPAAELPAFEAPVAETPIAETIVVPAGDVDAASVEVPVAEVPVAEVPVAEVPAEPAAPVAAPTRKRAPRRANTADALAKAAAAASAPAASAPETDSAPAAAPADAAQTEDVSSKVASSEAASSDVASSDGAPAEAVAADEPAVATRPRQTRSRASRAAKAPAADVADITVESPVSAGSHVAQAESGLDTVPTDDGASAGQATEQSDDQAEQTDQAGQAPTRNSRGRNRNRGDRQAAAEARNAEARNAEPRNAEPRNAEPRNAEPRNAEPRNAEPRSTDDLLDGVRPANGRDNARSEQRDNARNAEPRDNQRNGDPRDNQRNGDPRDNQRNAEPRDNQRNADPRDNQRNADPRDGGRDNRDGGRINNDGRSERQQQQLETEDRGGRNRYRDRKRGRGPVGDDFEPEITEDDILIPVAGILDVLDNYAFVRTSGYLPGANDVYVSLGQVKKYNLRKGDAVVGAIRQPREGDNSQGRQKYNAIVRIDSINGLPVEEAANRVEFGKLTPLYPQERLRLETESAKLSTRIIDLVSPIGKGQRGLIVSPPKAGKTLVLQAIANAIAKNNPEVHLMVVLVDERPEEVTDMQRTVKGEVIASTFDRPAEDHTTVAELAIERAKRLVELGHDVVVLLDSITRLGRAYNLTAPASGRVLSGGVDSSALYPPKRFFGAARNIEEGGSLTILATALVETGSKMDEVIFEEFKGTGNMELRLSRQMADKRIFPAVDVNASGTRREEMLMGVDEVKVTWKLRRALAGLDQQQALEIVLGKLKETSSNVEFLMQIQKSLPAPSGYNHKED</sequence>
<dbReference type="HAMAP" id="MF_01884">
    <property type="entry name" value="Rho"/>
    <property type="match status" value="1"/>
</dbReference>
<evidence type="ECO:0000256" key="4">
    <source>
        <dbReference type="ARBA" id="ARBA00022806"/>
    </source>
</evidence>
<keyword evidence="4 9" id="KW-0347">Helicase</keyword>
<keyword evidence="3 9" id="KW-0378">Hydrolase</keyword>